<sequence length="280" mass="30463">MTFNLDDAQIGGQLKVGTGIAPACGEGPVKVNGSAMIEGPVVIGNPTTFPWPYGALNVAPLTNDDNLIPPIVPGAMCYGLNNPYSFSVSGPSALMGNTDVAGNVTAMINVQAQGEVMSNCGRHILSLKKDLPFDMPHPNKEGWRLRHVCIEGPEIAVYCRGRVPADGIIHLPTFWDGLVNPDDMSISLTPIGCWQELFVKEKRWGKQVVVANNAGGPINADYYIVARRLDDDLVVEYEGESHEDYPGGNEGYSFNFEHNYVEGLIRDMVSETVKNIEEKE</sequence>
<reference evidence="1 2" key="1">
    <citation type="journal article" date="2010" name="Environ. Microbiol.">
        <title>Genomic analysis of oceanic cyanobacterial myoviruses compared with T4-like myoviruses from diverse hosts and environments.</title>
        <authorList>
            <person name="Sullivan M.B."/>
            <person name="Huang K.H."/>
            <person name="Ignacio-Espinoza J.C."/>
            <person name="Berlin A.M."/>
            <person name="Kelly L."/>
            <person name="Weigele P.R."/>
            <person name="DeFrancesco A.S."/>
            <person name="Kern S.E."/>
            <person name="Thompson L.R."/>
            <person name="Young S."/>
            <person name="Yandava C."/>
            <person name="Fu R."/>
            <person name="Krastins B."/>
            <person name="Chase M."/>
            <person name="Sarracino D."/>
            <person name="Osburne M.S."/>
            <person name="Henn M.R."/>
            <person name="Chisholm S.W."/>
        </authorList>
    </citation>
    <scope>NUCLEOTIDE SEQUENCE [LARGE SCALE GENOMIC DNA]</scope>
    <source>
        <strain evidence="1">8017-1</strain>
    </source>
</reference>
<organism evidence="1 2">
    <name type="scientific">Synechococcus phage S-SM2</name>
    <dbReference type="NCBI Taxonomy" id="444860"/>
    <lineage>
        <taxon>Viruses</taxon>
        <taxon>Duplodnaviria</taxon>
        <taxon>Heunggongvirae</taxon>
        <taxon>Uroviricota</taxon>
        <taxon>Caudoviricetes</taxon>
        <taxon>Pantevenvirales</taxon>
        <taxon>Kyanoviridae</taxon>
        <taxon>Nilusvirus</taxon>
        <taxon>Nilusvirus ssm2</taxon>
    </lineage>
</organism>
<keyword evidence="2" id="KW-1185">Reference proteome</keyword>
<protein>
    <submittedName>
        <fullName evidence="1">Uncharacterized protein</fullName>
    </submittedName>
</protein>
<dbReference type="GeneID" id="10326653"/>
<gene>
    <name evidence="1" type="ORF">SSM2_019</name>
</gene>
<proteinExistence type="predicted"/>
<name>E3SIR5_9CAUD</name>
<evidence type="ECO:0000313" key="2">
    <source>
        <dbReference type="Proteomes" id="UP000006524"/>
    </source>
</evidence>
<evidence type="ECO:0000313" key="1">
    <source>
        <dbReference type="EMBL" id="ADO97363.1"/>
    </source>
</evidence>
<dbReference type="RefSeq" id="YP_004322177.1">
    <property type="nucleotide sequence ID" value="NC_015279.1"/>
</dbReference>
<accession>E3SIR5</accession>
<dbReference type="EMBL" id="GU071095">
    <property type="protein sequence ID" value="ADO97363.1"/>
    <property type="molecule type" value="Genomic_DNA"/>
</dbReference>
<dbReference type="KEGG" id="vg:10326653"/>
<dbReference type="Proteomes" id="UP000006524">
    <property type="component" value="Segment"/>
</dbReference>
<dbReference type="OrthoDB" id="33647at10239"/>